<dbReference type="EMBL" id="CP016428">
    <property type="protein sequence ID" value="ANW06199.1"/>
    <property type="molecule type" value="Genomic_DNA"/>
</dbReference>
<feature type="compositionally biased region" description="Basic and acidic residues" evidence="1">
    <location>
        <begin position="156"/>
        <end position="167"/>
    </location>
</feature>
<protein>
    <submittedName>
        <fullName evidence="2">Uncharacterized protein</fullName>
    </submittedName>
</protein>
<reference evidence="2 3" key="1">
    <citation type="submission" date="2016-07" db="EMBL/GenBank/DDBJ databases">
        <title>Complete genome sequence of Bradyrhizobium icense LMTR 13T, a potential inoculant strain isolated from lima bean (Phaseolus lunatus) in Peru.</title>
        <authorList>
            <person name="Ormeno-Orrillo E."/>
            <person name="Duran D."/>
            <person name="Rogel M.A."/>
            <person name="Rey L."/>
            <person name="Imperial J."/>
            <person name="Ruiz-Argueso T."/>
            <person name="Martinez-Romero E."/>
        </authorList>
    </citation>
    <scope>NUCLEOTIDE SEQUENCE [LARGE SCALE GENOMIC DNA]</scope>
    <source>
        <strain evidence="2 3">LMTR 13</strain>
    </source>
</reference>
<gene>
    <name evidence="2" type="ORF">LMTR13_37475</name>
</gene>
<evidence type="ECO:0000313" key="3">
    <source>
        <dbReference type="Proteomes" id="UP000092839"/>
    </source>
</evidence>
<dbReference type="Proteomes" id="UP000092839">
    <property type="component" value="Chromosome"/>
</dbReference>
<feature type="region of interest" description="Disordered" evidence="1">
    <location>
        <begin position="141"/>
        <end position="176"/>
    </location>
</feature>
<keyword evidence="3" id="KW-1185">Reference proteome</keyword>
<accession>A0A1B1UTT8</accession>
<proteinExistence type="predicted"/>
<name>A0A1B1UTT8_9BRAD</name>
<sequence length="176" mass="19026">MGGSKFDAWNNTIARQATGSIWHGHNPDAERIHERQVASLSLLAGISPNDEFEGMLAAQLLASHNAAMECYRRAMIAEQTLEGRKENLGQANKLSRTHATLLEALNRHRGKGQQKVTVEHVHVHSGGQAIVGNVEGGGVLTKSENQPHALGYAPDETLRSQNAEREAVPVSGNGKR</sequence>
<evidence type="ECO:0000256" key="1">
    <source>
        <dbReference type="SAM" id="MobiDB-lite"/>
    </source>
</evidence>
<dbReference type="KEGG" id="bic:LMTR13_37475"/>
<organism evidence="2 3">
    <name type="scientific">Bradyrhizobium icense</name>
    <dbReference type="NCBI Taxonomy" id="1274631"/>
    <lineage>
        <taxon>Bacteria</taxon>
        <taxon>Pseudomonadati</taxon>
        <taxon>Pseudomonadota</taxon>
        <taxon>Alphaproteobacteria</taxon>
        <taxon>Hyphomicrobiales</taxon>
        <taxon>Nitrobacteraceae</taxon>
        <taxon>Bradyrhizobium</taxon>
    </lineage>
</organism>
<evidence type="ECO:0000313" key="2">
    <source>
        <dbReference type="EMBL" id="ANW06199.1"/>
    </source>
</evidence>
<dbReference type="AlphaFoldDB" id="A0A1B1UTT8"/>